<sequence length="148" mass="16902">MAISTNSDRQIQELQTLIKGIDYGMLTTVNDDGSLHSCPMHSIDELDTDGTLWFFTSANSHRVSEIEHNQQVNVSFTSSQNQRYISISGTAQLLQDREKMAELWKPELQTWFSQGLNEPDLALLKVSIKQADYWDSRSSYHPQHINLS</sequence>
<dbReference type="SUPFAM" id="SSF50475">
    <property type="entry name" value="FMN-binding split barrel"/>
    <property type="match status" value="1"/>
</dbReference>
<dbReference type="PANTHER" id="PTHR34818">
    <property type="entry name" value="PROTEIN BLI-3"/>
    <property type="match status" value="1"/>
</dbReference>
<name>A0A1Z4GK47_9CYAN</name>
<feature type="domain" description="General stress protein FMN-binding split barrel" evidence="1">
    <location>
        <begin position="10"/>
        <end position="139"/>
    </location>
</feature>
<dbReference type="AlphaFoldDB" id="A0A1Z4GK47"/>
<evidence type="ECO:0000313" key="2">
    <source>
        <dbReference type="EMBL" id="BAY17736.1"/>
    </source>
</evidence>
<dbReference type="EMBL" id="AP018174">
    <property type="protein sequence ID" value="BAY17736.1"/>
    <property type="molecule type" value="Genomic_DNA"/>
</dbReference>
<protein>
    <submittedName>
        <fullName evidence="2">Pyridoxamine 5'-phosphate oxidase-related FMN-binding protein</fullName>
    </submittedName>
</protein>
<organism evidence="2 3">
    <name type="scientific">Anabaenopsis circularis NIES-21</name>
    <dbReference type="NCBI Taxonomy" id="1085406"/>
    <lineage>
        <taxon>Bacteria</taxon>
        <taxon>Bacillati</taxon>
        <taxon>Cyanobacteriota</taxon>
        <taxon>Cyanophyceae</taxon>
        <taxon>Nostocales</taxon>
        <taxon>Nodulariaceae</taxon>
        <taxon>Anabaenopsis</taxon>
    </lineage>
</organism>
<dbReference type="InterPro" id="IPR012349">
    <property type="entry name" value="Split_barrel_FMN-bd"/>
</dbReference>
<keyword evidence="3" id="KW-1185">Reference proteome</keyword>
<proteinExistence type="predicted"/>
<gene>
    <name evidence="2" type="ORF">NIES21_35780</name>
</gene>
<dbReference type="InterPro" id="IPR052917">
    <property type="entry name" value="Stress-Dev_Protein"/>
</dbReference>
<dbReference type="InterPro" id="IPR038725">
    <property type="entry name" value="YdaG_split_barrel_FMN-bd"/>
</dbReference>
<dbReference type="OrthoDB" id="9795235at2"/>
<reference evidence="2 3" key="1">
    <citation type="submission" date="2017-06" db="EMBL/GenBank/DDBJ databases">
        <title>Genome sequencing of cyanobaciteial culture collection at National Institute for Environmental Studies (NIES).</title>
        <authorList>
            <person name="Hirose Y."/>
            <person name="Shimura Y."/>
            <person name="Fujisawa T."/>
            <person name="Nakamura Y."/>
            <person name="Kawachi M."/>
        </authorList>
    </citation>
    <scope>NUCLEOTIDE SEQUENCE [LARGE SCALE GENOMIC DNA]</scope>
    <source>
        <strain evidence="2 3">NIES-21</strain>
    </source>
</reference>
<dbReference type="Proteomes" id="UP000218287">
    <property type="component" value="Chromosome"/>
</dbReference>
<evidence type="ECO:0000313" key="3">
    <source>
        <dbReference type="Proteomes" id="UP000218287"/>
    </source>
</evidence>
<dbReference type="PANTHER" id="PTHR34818:SF1">
    <property type="entry name" value="PROTEIN BLI-3"/>
    <property type="match status" value="1"/>
</dbReference>
<dbReference type="Gene3D" id="2.30.110.10">
    <property type="entry name" value="Electron Transport, Fmn-binding Protein, Chain A"/>
    <property type="match status" value="1"/>
</dbReference>
<dbReference type="Pfam" id="PF16242">
    <property type="entry name" value="Pyrid_ox_like"/>
    <property type="match status" value="1"/>
</dbReference>
<accession>A0A1Z4GK47</accession>
<evidence type="ECO:0000259" key="1">
    <source>
        <dbReference type="Pfam" id="PF16242"/>
    </source>
</evidence>